<organism evidence="3 4">
    <name type="scientific">Plectosphaerella cucumerina</name>
    <dbReference type="NCBI Taxonomy" id="40658"/>
    <lineage>
        <taxon>Eukaryota</taxon>
        <taxon>Fungi</taxon>
        <taxon>Dikarya</taxon>
        <taxon>Ascomycota</taxon>
        <taxon>Pezizomycotina</taxon>
        <taxon>Sordariomycetes</taxon>
        <taxon>Hypocreomycetidae</taxon>
        <taxon>Glomerellales</taxon>
        <taxon>Plectosphaerellaceae</taxon>
        <taxon>Plectosphaerella</taxon>
    </lineage>
</organism>
<dbReference type="EMBL" id="JAGPXD010000004">
    <property type="protein sequence ID" value="KAH7358264.1"/>
    <property type="molecule type" value="Genomic_DNA"/>
</dbReference>
<dbReference type="Gene3D" id="3.40.50.720">
    <property type="entry name" value="NAD(P)-binding Rossmann-like Domain"/>
    <property type="match status" value="1"/>
</dbReference>
<evidence type="ECO:0000256" key="2">
    <source>
        <dbReference type="SAM" id="MobiDB-lite"/>
    </source>
</evidence>
<proteinExistence type="inferred from homology"/>
<comment type="caution">
    <text evidence="3">The sequence shown here is derived from an EMBL/GenBank/DDBJ whole genome shotgun (WGS) entry which is preliminary data.</text>
</comment>
<gene>
    <name evidence="3" type="ORF">B0T11DRAFT_284092</name>
</gene>
<comment type="similarity">
    <text evidence="1">Belongs to the short-chain dehydrogenases/reductases (SDR) family.</text>
</comment>
<evidence type="ECO:0000313" key="4">
    <source>
        <dbReference type="Proteomes" id="UP000813385"/>
    </source>
</evidence>
<sequence length="312" mass="33801">MSRPWILVTPASRGIGAAVTSHLLRSTPLPILATARRSPSSVRETLLAGAGVPREAEDRLHVVELDVTSEKSIAEAAARAKELFPPEKNHLHLSLAIPGILFPEKSPGQVDYDKALETYKVNSLGPLMLMKHFYGFLPKNATKMAGVEAEGGKEKDLTTGEDLTQEAKGSQGGYGGHEQPPPAEGKKESGSSGQVTLPTHATWLAMSARVGSVSDNRAGGWYSYRSSKSAVTMLAKSLDNYLRSRSGDNALAVAYHPGTVKTDLSKEFWRSVPKDRLLEVDEAAKKLVEVVCGLKMDARGRFWDWQGKEVLP</sequence>
<dbReference type="OrthoDB" id="5296at2759"/>
<reference evidence="3" key="1">
    <citation type="journal article" date="2021" name="Nat. Commun.">
        <title>Genetic determinants of endophytism in the Arabidopsis root mycobiome.</title>
        <authorList>
            <person name="Mesny F."/>
            <person name="Miyauchi S."/>
            <person name="Thiergart T."/>
            <person name="Pickel B."/>
            <person name="Atanasova L."/>
            <person name="Karlsson M."/>
            <person name="Huettel B."/>
            <person name="Barry K.W."/>
            <person name="Haridas S."/>
            <person name="Chen C."/>
            <person name="Bauer D."/>
            <person name="Andreopoulos W."/>
            <person name="Pangilinan J."/>
            <person name="LaButti K."/>
            <person name="Riley R."/>
            <person name="Lipzen A."/>
            <person name="Clum A."/>
            <person name="Drula E."/>
            <person name="Henrissat B."/>
            <person name="Kohler A."/>
            <person name="Grigoriev I.V."/>
            <person name="Martin F.M."/>
            <person name="Hacquard S."/>
        </authorList>
    </citation>
    <scope>NUCLEOTIDE SEQUENCE</scope>
    <source>
        <strain evidence="3">MPI-CAGE-AT-0016</strain>
    </source>
</reference>
<dbReference type="AlphaFoldDB" id="A0A8K0X135"/>
<dbReference type="PANTHER" id="PTHR43544">
    <property type="entry name" value="SHORT-CHAIN DEHYDROGENASE/REDUCTASE"/>
    <property type="match status" value="1"/>
</dbReference>
<accession>A0A8K0X135</accession>
<protein>
    <submittedName>
        <fullName evidence="3">Oxidoreductase</fullName>
    </submittedName>
</protein>
<dbReference type="PRINTS" id="PR00081">
    <property type="entry name" value="GDHRDH"/>
</dbReference>
<dbReference type="InterPro" id="IPR036291">
    <property type="entry name" value="NAD(P)-bd_dom_sf"/>
</dbReference>
<keyword evidence="4" id="KW-1185">Reference proteome</keyword>
<dbReference type="InterPro" id="IPR002347">
    <property type="entry name" value="SDR_fam"/>
</dbReference>
<dbReference type="PANTHER" id="PTHR43544:SF12">
    <property type="entry name" value="NAD(P)-BINDING ROSSMANN-FOLD SUPERFAMILY PROTEIN"/>
    <property type="match status" value="1"/>
</dbReference>
<dbReference type="GO" id="GO:0005737">
    <property type="term" value="C:cytoplasm"/>
    <property type="evidence" value="ECO:0007669"/>
    <property type="project" value="TreeGrafter"/>
</dbReference>
<name>A0A8K0X135_9PEZI</name>
<evidence type="ECO:0000256" key="1">
    <source>
        <dbReference type="ARBA" id="ARBA00006484"/>
    </source>
</evidence>
<dbReference type="SUPFAM" id="SSF51735">
    <property type="entry name" value="NAD(P)-binding Rossmann-fold domains"/>
    <property type="match status" value="1"/>
</dbReference>
<dbReference type="GO" id="GO:0016491">
    <property type="term" value="F:oxidoreductase activity"/>
    <property type="evidence" value="ECO:0007669"/>
    <property type="project" value="TreeGrafter"/>
</dbReference>
<dbReference type="InterPro" id="IPR051468">
    <property type="entry name" value="Fungal_SecMetab_SDRs"/>
</dbReference>
<dbReference type="Proteomes" id="UP000813385">
    <property type="component" value="Unassembled WGS sequence"/>
</dbReference>
<evidence type="ECO:0000313" key="3">
    <source>
        <dbReference type="EMBL" id="KAH7358264.1"/>
    </source>
</evidence>
<feature type="region of interest" description="Disordered" evidence="2">
    <location>
        <begin position="165"/>
        <end position="195"/>
    </location>
</feature>